<feature type="domain" description="Tyr recombinase" evidence="6">
    <location>
        <begin position="365"/>
        <end position="602"/>
    </location>
</feature>
<dbReference type="Pfam" id="PF12482">
    <property type="entry name" value="DUF3701"/>
    <property type="match status" value="1"/>
</dbReference>
<keyword evidence="3 5" id="KW-0238">DNA-binding</keyword>
<dbReference type="GO" id="GO:0015074">
    <property type="term" value="P:DNA integration"/>
    <property type="evidence" value="ECO:0007669"/>
    <property type="project" value="UniProtKB-KW"/>
</dbReference>
<dbReference type="InterPro" id="IPR050090">
    <property type="entry name" value="Tyrosine_recombinase_XerCD"/>
</dbReference>
<dbReference type="Gene3D" id="1.10.443.10">
    <property type="entry name" value="Intergrase catalytic core"/>
    <property type="match status" value="1"/>
</dbReference>
<dbReference type="Proteomes" id="UP000295182">
    <property type="component" value="Unassembled WGS sequence"/>
</dbReference>
<evidence type="ECO:0000256" key="1">
    <source>
        <dbReference type="ARBA" id="ARBA00008857"/>
    </source>
</evidence>
<dbReference type="Pfam" id="PF00589">
    <property type="entry name" value="Phage_integrase"/>
    <property type="match status" value="1"/>
</dbReference>
<dbReference type="PROSITE" id="PS51898">
    <property type="entry name" value="TYR_RECOMBINASE"/>
    <property type="match status" value="1"/>
</dbReference>
<dbReference type="OrthoDB" id="8610787at2"/>
<evidence type="ECO:0000256" key="5">
    <source>
        <dbReference type="PROSITE-ProRule" id="PRU01248"/>
    </source>
</evidence>
<dbReference type="SUPFAM" id="SSF56349">
    <property type="entry name" value="DNA breaking-rejoining enzymes"/>
    <property type="match status" value="1"/>
</dbReference>
<reference evidence="8 9" key="1">
    <citation type="submission" date="2019-03" db="EMBL/GenBank/DDBJ databases">
        <title>Genomic Encyclopedia of Type Strains, Phase IV (KMG-IV): sequencing the most valuable type-strain genomes for metagenomic binning, comparative biology and taxonomic classification.</title>
        <authorList>
            <person name="Goeker M."/>
        </authorList>
    </citation>
    <scope>NUCLEOTIDE SEQUENCE [LARGE SCALE GENOMIC DNA]</scope>
    <source>
        <strain evidence="8 9">DSM 1837</strain>
    </source>
</reference>
<gene>
    <name evidence="8" type="ORF">EV674_12220</name>
</gene>
<dbReference type="GO" id="GO:0006310">
    <property type="term" value="P:DNA recombination"/>
    <property type="evidence" value="ECO:0007669"/>
    <property type="project" value="UniProtKB-KW"/>
</dbReference>
<evidence type="ECO:0000259" key="7">
    <source>
        <dbReference type="PROSITE" id="PS51900"/>
    </source>
</evidence>
<dbReference type="InterPro" id="IPR044068">
    <property type="entry name" value="CB"/>
</dbReference>
<keyword evidence="9" id="KW-1185">Reference proteome</keyword>
<dbReference type="PROSITE" id="PS51900">
    <property type="entry name" value="CB"/>
    <property type="match status" value="1"/>
</dbReference>
<evidence type="ECO:0000256" key="4">
    <source>
        <dbReference type="ARBA" id="ARBA00023172"/>
    </source>
</evidence>
<dbReference type="InterPro" id="IPR013762">
    <property type="entry name" value="Integrase-like_cat_sf"/>
</dbReference>
<dbReference type="EMBL" id="SLXH01000022">
    <property type="protein sequence ID" value="TCP15949.1"/>
    <property type="molecule type" value="Genomic_DNA"/>
</dbReference>
<dbReference type="InterPro" id="IPR022169">
    <property type="entry name" value="DUF3701"/>
</dbReference>
<name>A0A4R2N523_9BURK</name>
<comment type="caution">
    <text evidence="8">The sequence shown here is derived from an EMBL/GenBank/DDBJ whole genome shotgun (WGS) entry which is preliminary data.</text>
</comment>
<keyword evidence="4" id="KW-0233">DNA recombination</keyword>
<protein>
    <submittedName>
        <fullName evidence="8">Site-specific recombinase XerD</fullName>
    </submittedName>
</protein>
<dbReference type="CDD" id="cd00397">
    <property type="entry name" value="DNA_BRE_C"/>
    <property type="match status" value="1"/>
</dbReference>
<evidence type="ECO:0000313" key="9">
    <source>
        <dbReference type="Proteomes" id="UP000295182"/>
    </source>
</evidence>
<accession>A0A4R2N523</accession>
<evidence type="ECO:0000256" key="3">
    <source>
        <dbReference type="ARBA" id="ARBA00023125"/>
    </source>
</evidence>
<dbReference type="RefSeq" id="WP_119014341.1">
    <property type="nucleotide sequence ID" value="NZ_QXNC01000033.1"/>
</dbReference>
<dbReference type="Gene3D" id="1.10.150.130">
    <property type="match status" value="1"/>
</dbReference>
<dbReference type="PANTHER" id="PTHR30349">
    <property type="entry name" value="PHAGE INTEGRASE-RELATED"/>
    <property type="match status" value="1"/>
</dbReference>
<sequence length="607" mass="68286">MAQNAFVEKPVVRYTRTDFTALRAKLNHLPLTLIARQYYSEDLLDELNCATPEALNKRLTGLCTQLVARLQTKNPALAGILETSVKSNRWSKYAIEYLVASADSDMTGATLDDSLSMWFKPRVVSALAMEKIHTLSDLKNHIERLGEHWYRPVPRIGPRKAKAIEKWFLKTPGLGALAIKPDEPTSHLVPVTSVEVLVPLERIGSLPRGILSERGINRCESFCLVSARNDLDAVRAYLYKYRGQEKTLTAYRKEIERFLLWCSLERKVQLSSVLTDDCEVYKDFLANVPQHWCGPWAPRHSPRWKPFNGKLAASSQRYAIQVIRACFEWLVKVRYLAGNPWVTVANPAVTQREDAIEVEKALPWELWDELSKEGGLLDWACSLSPPISGELISPKDPRVSAVQARLARAAILLMGYSGLRREEACLAARVNFKPVPGKGIWALKALGKRNKWRTVYVPPRVVDAIKAHWADRGHDFDNLESPHALLSPVVIANTKASQEKHLVEVEGTPRLSGEPFTPSGLYKVVVKLLKSLAQDESLALSEEQRALLRQAAPHALRHTFGTHAAAKKMPIDVLQKLMGHASIQTTSIYVQAERERTIEEARKIFEV</sequence>
<dbReference type="InterPro" id="IPR010998">
    <property type="entry name" value="Integrase_recombinase_N"/>
</dbReference>
<dbReference type="AlphaFoldDB" id="A0A4R2N523"/>
<dbReference type="GO" id="GO:0003677">
    <property type="term" value="F:DNA binding"/>
    <property type="evidence" value="ECO:0007669"/>
    <property type="project" value="UniProtKB-UniRule"/>
</dbReference>
<organism evidence="8 9">
    <name type="scientific">Simplicispira metamorpha</name>
    <dbReference type="NCBI Taxonomy" id="80881"/>
    <lineage>
        <taxon>Bacteria</taxon>
        <taxon>Pseudomonadati</taxon>
        <taxon>Pseudomonadota</taxon>
        <taxon>Betaproteobacteria</taxon>
        <taxon>Burkholderiales</taxon>
        <taxon>Comamonadaceae</taxon>
        <taxon>Simplicispira</taxon>
    </lineage>
</organism>
<evidence type="ECO:0000313" key="8">
    <source>
        <dbReference type="EMBL" id="TCP15949.1"/>
    </source>
</evidence>
<proteinExistence type="inferred from homology"/>
<dbReference type="PANTHER" id="PTHR30349:SF41">
    <property type="entry name" value="INTEGRASE_RECOMBINASE PROTEIN MJ0367-RELATED"/>
    <property type="match status" value="1"/>
</dbReference>
<dbReference type="InterPro" id="IPR011010">
    <property type="entry name" value="DNA_brk_join_enz"/>
</dbReference>
<evidence type="ECO:0000256" key="2">
    <source>
        <dbReference type="ARBA" id="ARBA00022908"/>
    </source>
</evidence>
<comment type="similarity">
    <text evidence="1">Belongs to the 'phage' integrase family.</text>
</comment>
<feature type="domain" description="Core-binding (CB)" evidence="7">
    <location>
        <begin position="229"/>
        <end position="331"/>
    </location>
</feature>
<evidence type="ECO:0000259" key="6">
    <source>
        <dbReference type="PROSITE" id="PS51898"/>
    </source>
</evidence>
<dbReference type="InterPro" id="IPR002104">
    <property type="entry name" value="Integrase_catalytic"/>
</dbReference>
<keyword evidence="2" id="KW-0229">DNA integration</keyword>